<dbReference type="SUPFAM" id="SSF46785">
    <property type="entry name" value="Winged helix' DNA-binding domain"/>
    <property type="match status" value="1"/>
</dbReference>
<dbReference type="GO" id="GO:0043200">
    <property type="term" value="P:response to amino acid"/>
    <property type="evidence" value="ECO:0007669"/>
    <property type="project" value="TreeGrafter"/>
</dbReference>
<evidence type="ECO:0000256" key="2">
    <source>
        <dbReference type="ARBA" id="ARBA00023125"/>
    </source>
</evidence>
<sequence>MSKNYDIDNVDLKILSLLTEDAKTPYTEVAKKVFVSGGTVHVRMRKMEEMGIVKGTTLNIDYAMMGYDITAFLGIYLERSSLYDSVLEQLKKIPEIVRIHYTTGNYNMFLKLHCRDTRHLKDTLHDKLQKVEGIERTETIISLEESLSRHIKFGE</sequence>
<dbReference type="InterPro" id="IPR019887">
    <property type="entry name" value="Tscrpt_reg_AsnC/Lrp_C"/>
</dbReference>
<dbReference type="InterPro" id="IPR011008">
    <property type="entry name" value="Dimeric_a/b-barrel"/>
</dbReference>
<dbReference type="AlphaFoldDB" id="A0AAU9CJC1"/>
<dbReference type="SUPFAM" id="SSF54909">
    <property type="entry name" value="Dimeric alpha+beta barrel"/>
    <property type="match status" value="1"/>
</dbReference>
<gene>
    <name evidence="5" type="ORF">FUAX_26450</name>
</gene>
<evidence type="ECO:0000313" key="6">
    <source>
        <dbReference type="Proteomes" id="UP001348817"/>
    </source>
</evidence>
<feature type="domain" description="HTH asnC-type" evidence="4">
    <location>
        <begin position="7"/>
        <end position="68"/>
    </location>
</feature>
<organism evidence="5 6">
    <name type="scientific">Fulvitalea axinellae</name>
    <dbReference type="NCBI Taxonomy" id="1182444"/>
    <lineage>
        <taxon>Bacteria</taxon>
        <taxon>Pseudomonadati</taxon>
        <taxon>Bacteroidota</taxon>
        <taxon>Cytophagia</taxon>
        <taxon>Cytophagales</taxon>
        <taxon>Persicobacteraceae</taxon>
        <taxon>Fulvitalea</taxon>
    </lineage>
</organism>
<dbReference type="InterPro" id="IPR036388">
    <property type="entry name" value="WH-like_DNA-bd_sf"/>
</dbReference>
<evidence type="ECO:0000313" key="5">
    <source>
        <dbReference type="EMBL" id="BDD10213.1"/>
    </source>
</evidence>
<dbReference type="GO" id="GO:0005829">
    <property type="term" value="C:cytosol"/>
    <property type="evidence" value="ECO:0007669"/>
    <property type="project" value="TreeGrafter"/>
</dbReference>
<dbReference type="PANTHER" id="PTHR30154:SF34">
    <property type="entry name" value="TRANSCRIPTIONAL REGULATOR AZLB"/>
    <property type="match status" value="1"/>
</dbReference>
<accession>A0AAU9CJC1</accession>
<dbReference type="InterPro" id="IPR036390">
    <property type="entry name" value="WH_DNA-bd_sf"/>
</dbReference>
<dbReference type="EMBL" id="AP025314">
    <property type="protein sequence ID" value="BDD10213.1"/>
    <property type="molecule type" value="Genomic_DNA"/>
</dbReference>
<protein>
    <submittedName>
        <fullName evidence="5">AsnC family transcriptional regulator</fullName>
    </submittedName>
</protein>
<name>A0AAU9CJC1_9BACT</name>
<dbReference type="Proteomes" id="UP001348817">
    <property type="component" value="Chromosome"/>
</dbReference>
<dbReference type="Gene3D" id="3.30.70.920">
    <property type="match status" value="1"/>
</dbReference>
<evidence type="ECO:0000256" key="3">
    <source>
        <dbReference type="ARBA" id="ARBA00023163"/>
    </source>
</evidence>
<dbReference type="GO" id="GO:0043565">
    <property type="term" value="F:sequence-specific DNA binding"/>
    <property type="evidence" value="ECO:0007669"/>
    <property type="project" value="InterPro"/>
</dbReference>
<keyword evidence="3" id="KW-0804">Transcription</keyword>
<dbReference type="PROSITE" id="PS50956">
    <property type="entry name" value="HTH_ASNC_2"/>
    <property type="match status" value="1"/>
</dbReference>
<proteinExistence type="predicted"/>
<dbReference type="RefSeq" id="WP_338391783.1">
    <property type="nucleotide sequence ID" value="NZ_AP025314.1"/>
</dbReference>
<keyword evidence="1" id="KW-0805">Transcription regulation</keyword>
<dbReference type="Pfam" id="PF01037">
    <property type="entry name" value="AsnC_trans_reg"/>
    <property type="match status" value="1"/>
</dbReference>
<dbReference type="InterPro" id="IPR000485">
    <property type="entry name" value="AsnC-type_HTH_dom"/>
</dbReference>
<reference evidence="5 6" key="1">
    <citation type="submission" date="2021-12" db="EMBL/GenBank/DDBJ databases">
        <title>Genome sequencing of bacteria with rrn-lacking chromosome and rrn-plasmid.</title>
        <authorList>
            <person name="Anda M."/>
            <person name="Iwasaki W."/>
        </authorList>
    </citation>
    <scope>NUCLEOTIDE SEQUENCE [LARGE SCALE GENOMIC DNA]</scope>
    <source>
        <strain evidence="5 6">DSM 100852</strain>
    </source>
</reference>
<dbReference type="PRINTS" id="PR00033">
    <property type="entry name" value="HTHASNC"/>
</dbReference>
<evidence type="ECO:0000256" key="1">
    <source>
        <dbReference type="ARBA" id="ARBA00023015"/>
    </source>
</evidence>
<evidence type="ECO:0000259" key="4">
    <source>
        <dbReference type="PROSITE" id="PS50956"/>
    </source>
</evidence>
<dbReference type="PANTHER" id="PTHR30154">
    <property type="entry name" value="LEUCINE-RESPONSIVE REGULATORY PROTEIN"/>
    <property type="match status" value="1"/>
</dbReference>
<dbReference type="SMART" id="SM00344">
    <property type="entry name" value="HTH_ASNC"/>
    <property type="match status" value="1"/>
</dbReference>
<dbReference type="KEGG" id="fax:FUAX_26450"/>
<keyword evidence="2" id="KW-0238">DNA-binding</keyword>
<keyword evidence="6" id="KW-1185">Reference proteome</keyword>
<dbReference type="Gene3D" id="1.10.10.10">
    <property type="entry name" value="Winged helix-like DNA-binding domain superfamily/Winged helix DNA-binding domain"/>
    <property type="match status" value="1"/>
</dbReference>
<dbReference type="Pfam" id="PF13412">
    <property type="entry name" value="HTH_24"/>
    <property type="match status" value="1"/>
</dbReference>
<dbReference type="InterPro" id="IPR019888">
    <property type="entry name" value="Tscrpt_reg_AsnC-like"/>
</dbReference>